<dbReference type="Proteomes" id="UP000705983">
    <property type="component" value="Unassembled WGS sequence"/>
</dbReference>
<accession>A0ABS2TBR6</accession>
<sequence>MAENLVAPFAASPFYLVLAGALLALVALWIAWRVSRLTARQTMAPLRVTSWHEAIDKLDVVYGRDDSRVYALALAKLLRDFGTERTGISLASLSIADMRGIMHDEGLCCKDWRQSEVGCRSAPIRRLLRNGG</sequence>
<organism evidence="2 3">
    <name type="scientific">Flaviflexus equikiangi</name>
    <dbReference type="NCBI Taxonomy" id="2758573"/>
    <lineage>
        <taxon>Bacteria</taxon>
        <taxon>Bacillati</taxon>
        <taxon>Actinomycetota</taxon>
        <taxon>Actinomycetes</taxon>
        <taxon>Actinomycetales</taxon>
        <taxon>Actinomycetaceae</taxon>
        <taxon>Flaviflexus</taxon>
    </lineage>
</organism>
<dbReference type="EMBL" id="JAFFJS010000001">
    <property type="protein sequence ID" value="MBM9432098.1"/>
    <property type="molecule type" value="Genomic_DNA"/>
</dbReference>
<dbReference type="RefSeq" id="WP_204736170.1">
    <property type="nucleotide sequence ID" value="NZ_JACEXG010000001.1"/>
</dbReference>
<comment type="caution">
    <text evidence="2">The sequence shown here is derived from an EMBL/GenBank/DDBJ whole genome shotgun (WGS) entry which is preliminary data.</text>
</comment>
<evidence type="ECO:0000313" key="3">
    <source>
        <dbReference type="Proteomes" id="UP000705983"/>
    </source>
</evidence>
<proteinExistence type="predicted"/>
<reference evidence="3" key="1">
    <citation type="submission" date="2021-02" db="EMBL/GenBank/DDBJ databases">
        <title>Leucobacter sp. CX169.</title>
        <authorList>
            <person name="Cheng Y."/>
        </authorList>
    </citation>
    <scope>NUCLEOTIDE SEQUENCE [LARGE SCALE GENOMIC DNA]</scope>
    <source>
        <strain evidence="3">JY899</strain>
    </source>
</reference>
<keyword evidence="3" id="KW-1185">Reference proteome</keyword>
<protein>
    <submittedName>
        <fullName evidence="2">Uncharacterized protein</fullName>
    </submittedName>
</protein>
<feature type="transmembrane region" description="Helical" evidence="1">
    <location>
        <begin position="12"/>
        <end position="32"/>
    </location>
</feature>
<evidence type="ECO:0000313" key="2">
    <source>
        <dbReference type="EMBL" id="MBM9432098.1"/>
    </source>
</evidence>
<gene>
    <name evidence="2" type="ORF">JVW63_00005</name>
</gene>
<keyword evidence="1" id="KW-0812">Transmembrane</keyword>
<evidence type="ECO:0000256" key="1">
    <source>
        <dbReference type="SAM" id="Phobius"/>
    </source>
</evidence>
<keyword evidence="1" id="KW-1133">Transmembrane helix</keyword>
<keyword evidence="1" id="KW-0472">Membrane</keyword>
<name>A0ABS2TBR6_9ACTO</name>